<name>A0ABR0VSW1_REHGL</name>
<dbReference type="InterPro" id="IPR036397">
    <property type="entry name" value="RNaseH_sf"/>
</dbReference>
<protein>
    <recommendedName>
        <fullName evidence="1">Integrase catalytic domain-containing protein</fullName>
    </recommendedName>
</protein>
<reference evidence="2 3" key="1">
    <citation type="journal article" date="2021" name="Comput. Struct. Biotechnol. J.">
        <title>De novo genome assembly of the potent medicinal plant Rehmannia glutinosa using nanopore technology.</title>
        <authorList>
            <person name="Ma L."/>
            <person name="Dong C."/>
            <person name="Song C."/>
            <person name="Wang X."/>
            <person name="Zheng X."/>
            <person name="Niu Y."/>
            <person name="Chen S."/>
            <person name="Feng W."/>
        </authorList>
    </citation>
    <scope>NUCLEOTIDE SEQUENCE [LARGE SCALE GENOMIC DNA]</scope>
    <source>
        <strain evidence="2">DH-2019</strain>
    </source>
</reference>
<evidence type="ECO:0000259" key="1">
    <source>
        <dbReference type="PROSITE" id="PS50994"/>
    </source>
</evidence>
<gene>
    <name evidence="2" type="ORF">DH2020_028525</name>
</gene>
<dbReference type="PANTHER" id="PTHR48475">
    <property type="entry name" value="RIBONUCLEASE H"/>
    <property type="match status" value="1"/>
</dbReference>
<feature type="domain" description="Integrase catalytic" evidence="1">
    <location>
        <begin position="1"/>
        <end position="163"/>
    </location>
</feature>
<dbReference type="InterPro" id="IPR012337">
    <property type="entry name" value="RNaseH-like_sf"/>
</dbReference>
<dbReference type="SUPFAM" id="SSF53098">
    <property type="entry name" value="Ribonuclease H-like"/>
    <property type="match status" value="1"/>
</dbReference>
<dbReference type="EMBL" id="JABTTQ020000813">
    <property type="protein sequence ID" value="KAK6137733.1"/>
    <property type="molecule type" value="Genomic_DNA"/>
</dbReference>
<evidence type="ECO:0000313" key="2">
    <source>
        <dbReference type="EMBL" id="KAK6137733.1"/>
    </source>
</evidence>
<dbReference type="InterPro" id="IPR001584">
    <property type="entry name" value="Integrase_cat-core"/>
</dbReference>
<comment type="caution">
    <text evidence="2">The sequence shown here is derived from an EMBL/GenBank/DDBJ whole genome shotgun (WGS) entry which is preliminary data.</text>
</comment>
<accession>A0ABR0VSW1</accession>
<dbReference type="Proteomes" id="UP001318860">
    <property type="component" value="Unassembled WGS sequence"/>
</dbReference>
<evidence type="ECO:0000313" key="3">
    <source>
        <dbReference type="Proteomes" id="UP001318860"/>
    </source>
</evidence>
<dbReference type="Gene3D" id="3.30.420.10">
    <property type="entry name" value="Ribonuclease H-like superfamily/Ribonuclease H"/>
    <property type="match status" value="1"/>
</dbReference>
<organism evidence="2 3">
    <name type="scientific">Rehmannia glutinosa</name>
    <name type="common">Chinese foxglove</name>
    <dbReference type="NCBI Taxonomy" id="99300"/>
    <lineage>
        <taxon>Eukaryota</taxon>
        <taxon>Viridiplantae</taxon>
        <taxon>Streptophyta</taxon>
        <taxon>Embryophyta</taxon>
        <taxon>Tracheophyta</taxon>
        <taxon>Spermatophyta</taxon>
        <taxon>Magnoliopsida</taxon>
        <taxon>eudicotyledons</taxon>
        <taxon>Gunneridae</taxon>
        <taxon>Pentapetalae</taxon>
        <taxon>asterids</taxon>
        <taxon>lamiids</taxon>
        <taxon>Lamiales</taxon>
        <taxon>Orobanchaceae</taxon>
        <taxon>Rehmannieae</taxon>
        <taxon>Rehmannia</taxon>
    </lineage>
</organism>
<dbReference type="PANTHER" id="PTHR48475:SF2">
    <property type="entry name" value="RIBONUCLEASE H"/>
    <property type="match status" value="1"/>
</dbReference>
<dbReference type="PROSITE" id="PS50994">
    <property type="entry name" value="INTEGRASE"/>
    <property type="match status" value="1"/>
</dbReference>
<sequence length="277" mass="31691">MPKAWVLDTLTAELLGIMSAPRPFSKWGIHIVGPFPRASSRRFLIVVRDYFSKWVEAELNVVSIYGWQRDLVSDNGAQFQGQEIRSWLKGMKVRQHFTAVAHPQANGQVEVTNRTLVRGIKARLDRAGGGWVDELNRVMGETPFSLVYGAEALIPAEIGMETHRIHTFEEDRNEELMREALDELEEKRQRAYLRMEASKGIMKASYDKRVKKRNFQVGDMVLRRADALKLVGKLEANWEGPYKVVRIAAGGAYELENMAGQKVPRPWNVCHLNQFHM</sequence>
<keyword evidence="3" id="KW-1185">Reference proteome</keyword>
<proteinExistence type="predicted"/>